<dbReference type="EMBL" id="AY368481">
    <property type="protein sequence ID" value="AAQ72848.1"/>
    <property type="molecule type" value="Genomic_DNA"/>
</dbReference>
<accession>Q6UK21</accession>
<feature type="chain" id="PRO_5004280618" evidence="1">
    <location>
        <begin position="28"/>
        <end position="627"/>
    </location>
</feature>
<evidence type="ECO:0000256" key="1">
    <source>
        <dbReference type="SAM" id="SignalP"/>
    </source>
</evidence>
<protein>
    <submittedName>
        <fullName evidence="2">PrcAII</fullName>
    </submittedName>
</protein>
<feature type="signal peptide" evidence="1">
    <location>
        <begin position="1"/>
        <end position="27"/>
    </location>
</feature>
<dbReference type="PROSITE" id="PS51257">
    <property type="entry name" value="PROKAR_LIPOPROTEIN"/>
    <property type="match status" value="1"/>
</dbReference>
<sequence length="627" mass="69865">MRKLHCYSLFKSAAALCCIGTLACLFAACPNGQTRKNQATVIVNVLDSVGGVPITEPAALTVYKVDTERSLYSQVQVINGTAQLSLQKNERYDFSLSGTENGRAASAIENYWIRSADIQTVTMIQRMIQKGARPEAPSIQSVTLNGKSFEDGGVWAGAAGQTMKLQIVFKAPSRAIQARSTDTNFGCAIGVGTAPSFYNNIASASPDCERNADGSWKCTANFALQKISFPDEFNNFIITAYDVAGNRVERHINSIQFKERRPALKTIEGASIQEFRVEMRRYPHSLKIFNTQQQSELRPRSISPHNGESTSYEALLWFQIKGLASQDLPIRGFDIYRRVQGQSAWTLVGRKQYAADYTGEQDSRYSTYMGFHNGYDTDPSLEEGVTYEYKVEPFTDGTHRLVSPTATARLLPASTIELINPADNGVVKKSELDKLSFSFRITNPAIWDNRLADSFMFGLLVTDKTSSENVIFAGKISVYLKRSAGRRLGLQYAVSGNPKEYSFAELQERGYIPADATEDDFISYSNGIVTIKPRYLTTAGFNHPLFRDTAFKTGYTYSWDILDWGKDAKEILDNEPAEFTAVWQSKDIEGHEIPYPTEPLSSSESFVSHLRYPGSLNGQCYFKVIDE</sequence>
<name>Q6UK21_9SPIR</name>
<dbReference type="NCBIfam" id="NF033597">
    <property type="entry name" value="denti_PrcA"/>
    <property type="match status" value="1"/>
</dbReference>
<reference evidence="2" key="1">
    <citation type="journal article" date="2003" name="J. Bacteriol.">
        <title>Two paralogous families of a two-gene subtilisin operon are widely distributed in oral treponemes.</title>
        <authorList>
            <person name="Correia F.F."/>
            <person name="Plummer A.R."/>
            <person name="Ellen R.P."/>
            <person name="Wyss C."/>
            <person name="Boches S.K."/>
            <person name="Galvin J.L."/>
            <person name="Paster B.J."/>
            <person name="Dewhirst F.E."/>
        </authorList>
    </citation>
    <scope>NUCLEOTIDE SEQUENCE</scope>
    <source>
        <strain evidence="2">OMZ 861</strain>
    </source>
</reference>
<evidence type="ECO:0000313" key="2">
    <source>
        <dbReference type="EMBL" id="AAQ72848.1"/>
    </source>
</evidence>
<dbReference type="AlphaFoldDB" id="Q6UK21"/>
<organism evidence="2">
    <name type="scientific">Treponema vincentii</name>
    <dbReference type="NCBI Taxonomy" id="69710"/>
    <lineage>
        <taxon>Bacteria</taxon>
        <taxon>Pseudomonadati</taxon>
        <taxon>Spirochaetota</taxon>
        <taxon>Spirochaetia</taxon>
        <taxon>Spirochaetales</taxon>
        <taxon>Treponemataceae</taxon>
        <taxon>Treponema</taxon>
    </lineage>
</organism>
<proteinExistence type="predicted"/>
<keyword evidence="1" id="KW-0732">Signal</keyword>